<proteinExistence type="predicted"/>
<comment type="caution">
    <text evidence="2">The sequence shown here is derived from an EMBL/GenBank/DDBJ whole genome shotgun (WGS) entry which is preliminary data.</text>
</comment>
<dbReference type="RefSeq" id="WP_109762841.1">
    <property type="nucleotide sequence ID" value="NZ_QGGU01000004.1"/>
</dbReference>
<dbReference type="Pfam" id="PF08722">
    <property type="entry name" value="Tn7_TnsA-like_N"/>
    <property type="match status" value="1"/>
</dbReference>
<gene>
    <name evidence="2" type="ORF">C8D97_10473</name>
</gene>
<dbReference type="AlphaFoldDB" id="A0A316FXL3"/>
<dbReference type="OrthoDB" id="881413at2"/>
<dbReference type="Proteomes" id="UP000245790">
    <property type="component" value="Unassembled WGS sequence"/>
</dbReference>
<feature type="domain" description="TnsA endonuclease N-terminal" evidence="1">
    <location>
        <begin position="43"/>
        <end position="127"/>
    </location>
</feature>
<protein>
    <submittedName>
        <fullName evidence="2">TnsA endonuclease-like protein</fullName>
    </submittedName>
</protein>
<name>A0A316FXL3_9GAMM</name>
<reference evidence="2 3" key="1">
    <citation type="submission" date="2018-05" db="EMBL/GenBank/DDBJ databases">
        <title>Genomic Encyclopedia of Type Strains, Phase IV (KMG-IV): sequencing the most valuable type-strain genomes for metagenomic binning, comparative biology and taxonomic classification.</title>
        <authorList>
            <person name="Goeker M."/>
        </authorList>
    </citation>
    <scope>NUCLEOTIDE SEQUENCE [LARGE SCALE GENOMIC DNA]</scope>
    <source>
        <strain evidence="2 3">DSM 25350</strain>
    </source>
</reference>
<dbReference type="InterPro" id="IPR014833">
    <property type="entry name" value="TnsA_N"/>
</dbReference>
<keyword evidence="2" id="KW-0255">Endonuclease</keyword>
<organism evidence="2 3">
    <name type="scientific">Pleionea mediterranea</name>
    <dbReference type="NCBI Taxonomy" id="523701"/>
    <lineage>
        <taxon>Bacteria</taxon>
        <taxon>Pseudomonadati</taxon>
        <taxon>Pseudomonadota</taxon>
        <taxon>Gammaproteobacteria</taxon>
        <taxon>Oceanospirillales</taxon>
        <taxon>Pleioneaceae</taxon>
        <taxon>Pleionea</taxon>
    </lineage>
</organism>
<sequence length="219" mass="25724">MPTRIIKPTFTSLTGSHSSRKVDRQIQWESSLERDLIYLLEFDRAVIHYEEQPVRICFGRNRTYHPDFEVHLREDSLIIPKLKKGEYLIEVKYLYDLRKKFEKYRPKFKAAIGHCKTNHSTFKILTDDQIRSTFLDNIKKIDYFMREESFNELEIRDVISETLGKLVVTNLKTLPKACFKSSDNQLAAIPVIWRMIGTHSIGIDLNSPITPSSEIWTVE</sequence>
<dbReference type="GO" id="GO:0004519">
    <property type="term" value="F:endonuclease activity"/>
    <property type="evidence" value="ECO:0007669"/>
    <property type="project" value="UniProtKB-KW"/>
</dbReference>
<dbReference type="EMBL" id="QGGU01000004">
    <property type="protein sequence ID" value="PWK52855.1"/>
    <property type="molecule type" value="Genomic_DNA"/>
</dbReference>
<keyword evidence="2" id="KW-0378">Hydrolase</keyword>
<keyword evidence="2" id="KW-0540">Nuclease</keyword>
<evidence type="ECO:0000313" key="2">
    <source>
        <dbReference type="EMBL" id="PWK52855.1"/>
    </source>
</evidence>
<evidence type="ECO:0000313" key="3">
    <source>
        <dbReference type="Proteomes" id="UP000245790"/>
    </source>
</evidence>
<accession>A0A316FXL3</accession>
<evidence type="ECO:0000259" key="1">
    <source>
        <dbReference type="Pfam" id="PF08722"/>
    </source>
</evidence>
<keyword evidence="3" id="KW-1185">Reference proteome</keyword>